<accession>A0ABT6KQ72</accession>
<keyword evidence="1" id="KW-1133">Transmembrane helix</keyword>
<evidence type="ECO:0000256" key="1">
    <source>
        <dbReference type="SAM" id="Phobius"/>
    </source>
</evidence>
<gene>
    <name evidence="2" type="ORF">M2152_002196</name>
</gene>
<proteinExistence type="predicted"/>
<keyword evidence="1" id="KW-0472">Membrane</keyword>
<feature type="transmembrane region" description="Helical" evidence="1">
    <location>
        <begin position="28"/>
        <end position="51"/>
    </location>
</feature>
<evidence type="ECO:0000313" key="2">
    <source>
        <dbReference type="EMBL" id="MDH6182014.1"/>
    </source>
</evidence>
<dbReference type="Proteomes" id="UP001160142">
    <property type="component" value="Unassembled WGS sequence"/>
</dbReference>
<comment type="caution">
    <text evidence="2">The sequence shown here is derived from an EMBL/GenBank/DDBJ whole genome shotgun (WGS) entry which is preliminary data.</text>
</comment>
<dbReference type="EMBL" id="JARXVQ010000001">
    <property type="protein sequence ID" value="MDH6182014.1"/>
    <property type="molecule type" value="Genomic_DNA"/>
</dbReference>
<keyword evidence="1" id="KW-0812">Transmembrane</keyword>
<organism evidence="2 3">
    <name type="scientific">Antiquaquibacter oligotrophicus</name>
    <dbReference type="NCBI Taxonomy" id="2880260"/>
    <lineage>
        <taxon>Bacteria</taxon>
        <taxon>Bacillati</taxon>
        <taxon>Actinomycetota</taxon>
        <taxon>Actinomycetes</taxon>
        <taxon>Micrococcales</taxon>
        <taxon>Microbacteriaceae</taxon>
        <taxon>Antiquaquibacter</taxon>
    </lineage>
</organism>
<reference evidence="2 3" key="1">
    <citation type="submission" date="2023-04" db="EMBL/GenBank/DDBJ databases">
        <title>Genome Encyclopedia of Bacteria and Archaea VI: Functional Genomics of Type Strains.</title>
        <authorList>
            <person name="Whitman W."/>
        </authorList>
    </citation>
    <scope>NUCLEOTIDE SEQUENCE [LARGE SCALE GENOMIC DNA]</scope>
    <source>
        <strain evidence="2 3">SG_E_30_P1</strain>
    </source>
</reference>
<feature type="transmembrane region" description="Helical" evidence="1">
    <location>
        <begin position="63"/>
        <end position="82"/>
    </location>
</feature>
<sequence>MSQRYPKFTRFGDPAVERWMTHEGEARLARVAPVLIPAIAFVLAIFMAILLGQGNSSQRVGTAVALGLYGTALAVLFIVWRLSWTDARTQRRIIRRSQPNAVVVTVRLPSWTPAATDIALPLYLPYPKRRALVVADADAVRVLPVRATSTPAVSFEWHDLEMLTVDYVEVGKAWSGLALVDTRTGHALVAQPFVSLWWGMMPGYNTDAAAAVNALDRANPDR</sequence>
<evidence type="ECO:0000313" key="3">
    <source>
        <dbReference type="Proteomes" id="UP001160142"/>
    </source>
</evidence>
<name>A0ABT6KQ72_9MICO</name>
<protein>
    <submittedName>
        <fullName evidence="2">Uncharacterized protein</fullName>
    </submittedName>
</protein>
<keyword evidence="3" id="KW-1185">Reference proteome</keyword>